<keyword evidence="1 2" id="KW-0238">DNA-binding</keyword>
<dbReference type="PANTHER" id="PTHR30328">
    <property type="entry name" value="TRANSCRIPTIONAL REPRESSOR"/>
    <property type="match status" value="1"/>
</dbReference>
<gene>
    <name evidence="5" type="ORF">RRH01S_03_05210</name>
</gene>
<evidence type="ECO:0000256" key="2">
    <source>
        <dbReference type="PROSITE-ProRule" id="PRU00335"/>
    </source>
</evidence>
<feature type="compositionally biased region" description="Basic and acidic residues" evidence="3">
    <location>
        <begin position="9"/>
        <end position="22"/>
    </location>
</feature>
<evidence type="ECO:0000256" key="3">
    <source>
        <dbReference type="SAM" id="MobiDB-lite"/>
    </source>
</evidence>
<dbReference type="InterPro" id="IPR036271">
    <property type="entry name" value="Tet_transcr_reg_TetR-rel_C_sf"/>
</dbReference>
<evidence type="ECO:0000313" key="5">
    <source>
        <dbReference type="EMBL" id="GAJ92446.1"/>
    </source>
</evidence>
<dbReference type="AlphaFoldDB" id="A0AA87PZ21"/>
<name>A0AA87PZ21_RHIRH</name>
<dbReference type="PRINTS" id="PR00455">
    <property type="entry name" value="HTHTETR"/>
</dbReference>
<feature type="DNA-binding region" description="H-T-H motif" evidence="2">
    <location>
        <begin position="42"/>
        <end position="61"/>
    </location>
</feature>
<dbReference type="InterPro" id="IPR041474">
    <property type="entry name" value="NicS_C"/>
</dbReference>
<dbReference type="RefSeq" id="WP_042471126.1">
    <property type="nucleotide sequence ID" value="NZ_BAYX01000003.1"/>
</dbReference>
<reference evidence="5 6" key="1">
    <citation type="submission" date="2014-05" db="EMBL/GenBank/DDBJ databases">
        <title>Whole genome shotgun sequence of Rhizobium rhizogenes NBRC 13257.</title>
        <authorList>
            <person name="Katano-Makiyama Y."/>
            <person name="Hosoyama A."/>
            <person name="Hashimoto M."/>
            <person name="Hosoyama Y."/>
            <person name="Noguchi M."/>
            <person name="Tsuchikane K."/>
            <person name="Kimura A."/>
            <person name="Ohji S."/>
            <person name="Ichikawa N."/>
            <person name="Yamazoe A."/>
            <person name="Fujita N."/>
        </authorList>
    </citation>
    <scope>NUCLEOTIDE SEQUENCE [LARGE SCALE GENOMIC DNA]</scope>
    <source>
        <strain evidence="5 6">NBRC 13257</strain>
    </source>
</reference>
<comment type="caution">
    <text evidence="5">The sequence shown here is derived from an EMBL/GenBank/DDBJ whole genome shotgun (WGS) entry which is preliminary data.</text>
</comment>
<dbReference type="PROSITE" id="PS50977">
    <property type="entry name" value="HTH_TETR_2"/>
    <property type="match status" value="1"/>
</dbReference>
<dbReference type="InterPro" id="IPR050109">
    <property type="entry name" value="HTH-type_TetR-like_transc_reg"/>
</dbReference>
<dbReference type="SUPFAM" id="SSF46689">
    <property type="entry name" value="Homeodomain-like"/>
    <property type="match status" value="1"/>
</dbReference>
<dbReference type="SUPFAM" id="SSF48498">
    <property type="entry name" value="Tetracyclin repressor-like, C-terminal domain"/>
    <property type="match status" value="1"/>
</dbReference>
<evidence type="ECO:0000313" key="6">
    <source>
        <dbReference type="Proteomes" id="UP000026941"/>
    </source>
</evidence>
<feature type="domain" description="HTH tetR-type" evidence="4">
    <location>
        <begin position="19"/>
        <end position="79"/>
    </location>
</feature>
<sequence>MRKTQSVKIESRSRKNDPDATKENILRIASEEFVASGFAGARVDEIAERTKTSKRMIYYYFGGKEGLYLAVLEQAYTKIRSLEGALDLQSMPPVQAMRKLIESTFDHDDQNPDFVRLVSVENIHRAENMKRSSVLSEMNIVVIDIISDILRRGYEDGSFLRKVDPIDLHMMISAQCFFRVSNRYTFGAIFNRDLSENDTKKRHKSMICDAIIAFLKAPGTGG</sequence>
<dbReference type="Proteomes" id="UP000026941">
    <property type="component" value="Unassembled WGS sequence"/>
</dbReference>
<protein>
    <submittedName>
        <fullName evidence="5">TetR family transcriptional regulator</fullName>
    </submittedName>
</protein>
<organism evidence="5 6">
    <name type="scientific">Rhizobium rhizogenes NBRC 13257</name>
    <dbReference type="NCBI Taxonomy" id="1220581"/>
    <lineage>
        <taxon>Bacteria</taxon>
        <taxon>Pseudomonadati</taxon>
        <taxon>Pseudomonadota</taxon>
        <taxon>Alphaproteobacteria</taxon>
        <taxon>Hyphomicrobiales</taxon>
        <taxon>Rhizobiaceae</taxon>
        <taxon>Rhizobium/Agrobacterium group</taxon>
        <taxon>Rhizobium</taxon>
    </lineage>
</organism>
<dbReference type="InterPro" id="IPR001647">
    <property type="entry name" value="HTH_TetR"/>
</dbReference>
<evidence type="ECO:0000259" key="4">
    <source>
        <dbReference type="PROSITE" id="PS50977"/>
    </source>
</evidence>
<evidence type="ECO:0000256" key="1">
    <source>
        <dbReference type="ARBA" id="ARBA00023125"/>
    </source>
</evidence>
<dbReference type="Pfam" id="PF00440">
    <property type="entry name" value="TetR_N"/>
    <property type="match status" value="1"/>
</dbReference>
<dbReference type="Gene3D" id="1.10.357.10">
    <property type="entry name" value="Tetracycline Repressor, domain 2"/>
    <property type="match status" value="1"/>
</dbReference>
<dbReference type="PANTHER" id="PTHR30328:SF54">
    <property type="entry name" value="HTH-TYPE TRANSCRIPTIONAL REPRESSOR SCO4008"/>
    <property type="match status" value="1"/>
</dbReference>
<dbReference type="EMBL" id="BAYX01000003">
    <property type="protein sequence ID" value="GAJ92446.1"/>
    <property type="molecule type" value="Genomic_DNA"/>
</dbReference>
<dbReference type="Pfam" id="PF17938">
    <property type="entry name" value="TetR_C_29"/>
    <property type="match status" value="1"/>
</dbReference>
<dbReference type="InterPro" id="IPR009057">
    <property type="entry name" value="Homeodomain-like_sf"/>
</dbReference>
<proteinExistence type="predicted"/>
<feature type="region of interest" description="Disordered" evidence="3">
    <location>
        <begin position="1"/>
        <end position="22"/>
    </location>
</feature>
<accession>A0AA87PZ21</accession>
<dbReference type="GO" id="GO:0003677">
    <property type="term" value="F:DNA binding"/>
    <property type="evidence" value="ECO:0007669"/>
    <property type="project" value="UniProtKB-UniRule"/>
</dbReference>